<dbReference type="GO" id="GO:0080044">
    <property type="term" value="F:quercetin 7-O-glucosyltransferase activity"/>
    <property type="evidence" value="ECO:0007669"/>
    <property type="project" value="TreeGrafter"/>
</dbReference>
<dbReference type="FunFam" id="3.40.50.2000:FF:000040">
    <property type="entry name" value="UDP-glycosyltransferase 76C1"/>
    <property type="match status" value="4"/>
</dbReference>
<comment type="similarity">
    <text evidence="1">Belongs to the UDP-glycosyltransferase family.</text>
</comment>
<organism evidence="4 5">
    <name type="scientific">Paspalum notatum var. saurae</name>
    <dbReference type="NCBI Taxonomy" id="547442"/>
    <lineage>
        <taxon>Eukaryota</taxon>
        <taxon>Viridiplantae</taxon>
        <taxon>Streptophyta</taxon>
        <taxon>Embryophyta</taxon>
        <taxon>Tracheophyta</taxon>
        <taxon>Spermatophyta</taxon>
        <taxon>Magnoliopsida</taxon>
        <taxon>Liliopsida</taxon>
        <taxon>Poales</taxon>
        <taxon>Poaceae</taxon>
        <taxon>PACMAD clade</taxon>
        <taxon>Panicoideae</taxon>
        <taxon>Andropogonodae</taxon>
        <taxon>Paspaleae</taxon>
        <taxon>Paspalinae</taxon>
        <taxon>Paspalum</taxon>
    </lineage>
</organism>
<keyword evidence="2" id="KW-0808">Transferase</keyword>
<feature type="compositionally biased region" description="Low complexity" evidence="3">
    <location>
        <begin position="1056"/>
        <end position="1112"/>
    </location>
</feature>
<feature type="region of interest" description="Disordered" evidence="3">
    <location>
        <begin position="1056"/>
        <end position="1117"/>
    </location>
</feature>
<dbReference type="Pfam" id="PF00201">
    <property type="entry name" value="UDPGT"/>
    <property type="match status" value="4"/>
</dbReference>
<dbReference type="FunFam" id="3.40.50.2000:FF:000199">
    <property type="entry name" value="UDP-glycosyltransferase 76C1"/>
    <property type="match status" value="1"/>
</dbReference>
<evidence type="ECO:0000256" key="2">
    <source>
        <dbReference type="ARBA" id="ARBA00022679"/>
    </source>
</evidence>
<dbReference type="CDD" id="cd03784">
    <property type="entry name" value="GT1_Gtf-like"/>
    <property type="match status" value="4"/>
</dbReference>
<evidence type="ECO:0000313" key="5">
    <source>
        <dbReference type="Proteomes" id="UP001341281"/>
    </source>
</evidence>
<keyword evidence="5" id="KW-1185">Reference proteome</keyword>
<dbReference type="PANTHER" id="PTHR11926">
    <property type="entry name" value="GLUCOSYL/GLUCURONOSYL TRANSFERASES"/>
    <property type="match status" value="1"/>
</dbReference>
<feature type="region of interest" description="Disordered" evidence="3">
    <location>
        <begin position="1"/>
        <end position="29"/>
    </location>
</feature>
<evidence type="ECO:0000256" key="3">
    <source>
        <dbReference type="SAM" id="MobiDB-lite"/>
    </source>
</evidence>
<protein>
    <submittedName>
        <fullName evidence="4">Uncharacterized protein</fullName>
    </submittedName>
</protein>
<dbReference type="FunFam" id="3.40.50.2000:FF:000232">
    <property type="entry name" value="UDP-glycosyltransferase 76C1"/>
    <property type="match status" value="1"/>
</dbReference>
<dbReference type="SUPFAM" id="SSF53756">
    <property type="entry name" value="UDP-Glycosyltransferase/glycogen phosphorylase"/>
    <property type="match status" value="4"/>
</dbReference>
<name>A0AAQ3SX91_PASNO</name>
<evidence type="ECO:0000313" key="4">
    <source>
        <dbReference type="EMBL" id="WVZ62528.1"/>
    </source>
</evidence>
<dbReference type="GO" id="GO:0080043">
    <property type="term" value="F:quercetin 3-O-glucosyltransferase activity"/>
    <property type="evidence" value="ECO:0007669"/>
    <property type="project" value="TreeGrafter"/>
</dbReference>
<dbReference type="Proteomes" id="UP001341281">
    <property type="component" value="Chromosome 03"/>
</dbReference>
<feature type="region of interest" description="Disordered" evidence="3">
    <location>
        <begin position="1977"/>
        <end position="2105"/>
    </location>
</feature>
<dbReference type="EMBL" id="CP144747">
    <property type="protein sequence ID" value="WVZ62528.1"/>
    <property type="molecule type" value="Genomic_DNA"/>
</dbReference>
<feature type="compositionally biased region" description="Basic and acidic residues" evidence="3">
    <location>
        <begin position="2030"/>
        <end position="2046"/>
    </location>
</feature>
<dbReference type="Gene3D" id="3.40.50.2000">
    <property type="entry name" value="Glycogen Phosphorylase B"/>
    <property type="match status" value="8"/>
</dbReference>
<accession>A0AAQ3SX91</accession>
<gene>
    <name evidence="4" type="ORF">U9M48_012267</name>
</gene>
<dbReference type="InterPro" id="IPR002213">
    <property type="entry name" value="UDP_glucos_trans"/>
</dbReference>
<reference evidence="4 5" key="1">
    <citation type="submission" date="2024-02" db="EMBL/GenBank/DDBJ databases">
        <title>High-quality chromosome-scale genome assembly of Pensacola bahiagrass (Paspalum notatum Flugge var. saurae).</title>
        <authorList>
            <person name="Vega J.M."/>
            <person name="Podio M."/>
            <person name="Orjuela J."/>
            <person name="Siena L.A."/>
            <person name="Pessino S.C."/>
            <person name="Combes M.C."/>
            <person name="Mariac C."/>
            <person name="Albertini E."/>
            <person name="Pupilli F."/>
            <person name="Ortiz J.P.A."/>
            <person name="Leblanc O."/>
        </authorList>
    </citation>
    <scope>NUCLEOTIDE SEQUENCE [LARGE SCALE GENOMIC DNA]</scope>
    <source>
        <strain evidence="4">R1</strain>
        <tissue evidence="4">Leaf</tissue>
    </source>
</reference>
<dbReference type="PANTHER" id="PTHR11926:SF968">
    <property type="entry name" value="UDP-GLYCOSYLTRANSFERASE 76C1"/>
    <property type="match status" value="1"/>
</dbReference>
<sequence>MSGSGVQDARDGDGDGDSDSGVVRRRRGSHEPRARRVLVFPLPFQGHINPMLHLACALHARGLAVTVLHTRFNALNPALHPEFRFVEVPDGTPAEVAAKGGIIDVILAMNAAMEASTAVRDVLASVVADDEGQPRVSCLFTDSNLLAVQKAAAAVGLPTMVLRTGSAACLGCFLAYPMLHDKGYLPPQESQLYRPVPELPPLRVKDLIFSKHCDHEMVRRVFARGTETVRNCSGVVINTFEELEPAEMQRIRDELADLPVVLAAGPLHKLSSKSSGSSLLDQDYSCIRWLDTQRPGSVLYVSFGSLASMDADEFLELAWGLADSGHPFLWVVRPKQLVGGDSDSESARLPDGFEEAVEGRGMVIRWAPQREVLAHPAVGGFWTHGGWNSTLEGISEGIPMICRPDAIDQMMDTRYVEHVWGVGFELEGELGRGKIKNAIGKLMDEREGAEMRERAKQLSTKVADCLESSGSSQIAIDKLVNYILSIMAGEGADRRARVALFPLPFQGHISPMLQLAGALHARGLAVTVLHTPFNAPDPGRHPGLDFVAVPDAVPESATGGLAKILGLNAAMAASGRVRDALASLQRAAADDDEPRLACLVLDSTLTAAQEAAAGLGLPTLVLHTGGAACFRLFRSYAMLHDKGYLPATESNLRAPVEELPPLRVSDLFDPSKLPSKEMGQRILDLATGTTTNSSGAILNTFEALEPQELETIRDELAPRGIPAFAVGPLHKLATASSSSAAGAGETTSLLSADRSCIGWLDTQAPGSVLYVSFGSVAKVTRAELAEIAWGLAGSGRPFLWVVRRGLVAEAGGEEPVELPDGFQAAAEGRGKVVEWAPQQEVLAHPAVAAFWTHSGWNSTLESVYEGVPMLSKPFFGDQLASGRYVQDAWKIGVLLEGALERGEVEKAVRRLMEEDDEGAVEIRARAKDLKEKMRMSLESTGPAPMAAAGHEQRRRRVVLFPLPFQGHITPMLQLAALLHGRGLAVTVLHTRFNAPDPRRHPELAFVPIHETLPDEATSAGDIVTQLLALNAACEAPFRDALASLLLRAAATTRTATATTTSRARWSTASATRRCARPASSASPRSCCAPTAPPRSSACSPTRASATPASSPSKASQSMDLCSWNTPAAAKSVHPATCIPAEERMDELVPGLEPLRVRDLIRVDGSDTAALCGFIARVADAVRATASGVVVNTFEAIEEPALAKIRGELSRPAFAVGPLHLLSPAAPSPLRAPDRGCLAWLDARAPRSVLYVSLGTVARVARAAFEEMAWGLAASGASFLWVVRPGLLAGGDAGGDAGDEEAPPPLPDGFAEETEGRGKVVAWAPQREVLAHRAVGAFWTHCGWNSTLEGVGEGVPMLAQPCFADQMATARYVTHEWGVGMEVGEEVERGKVAEAVAKLMAGEDGARMREKARCLQIQASSAATGSSMDSLVRYMLSLRNEDFHREERAILLDKTTSPSPMGTVGDSCTTGDRRRRVLFFPLPYQGHINPMFQLAGLLHARGFAITVFHTCFNAPDASQHPAYEFVPVPDDSGAPAADDPDTVRTTLAHIRAVNDACEAPFRERLASLLERRREEDVACLVLDAHLLTLSDVARGLGVPTLALRTGSAACFRCFMAFPELCDKGYYNYQPPQESSSSSSSQLDLDVPVTELPPYRVRDLPCASPATHGVMRELISRAVTAAKTSSGLILNTFDALEPDDLASLRRDLGVPVFAVGPLHKISPAASSSLLRQDRACLAWLDAQAPASVLYVSFGSLASMSAADVAEAAWGVAGSGRPFLWALRPGLVVGAATAPALPDGFEAATRGRGAVVSWAPQEEVLAHPAVGAFWTHCGWNSTLEGVCAGVPMLCRPCFADQMGNARYVDHVWRVGVALEGELERGKVEAAISALMAAGEPGEGLRRRARELGSRAAECVAVAGSSCASVDKLVQHILSLPGHRPGRAGFGSGQSRPNVSMCWPAPDPTRASGWISWPEPSRRLARWPAGRPISPTQTASAAARRGGGGAGDAEEASKGQLAVALGASPSSWPPWRAGRGDAYQRRKTEMETGRPRRARKKMAATDPMAGRDRARKRAGGASMPGSGRRGSRRRRVCRLPSAGGRELEAARRP</sequence>
<evidence type="ECO:0000256" key="1">
    <source>
        <dbReference type="ARBA" id="ARBA00009995"/>
    </source>
</evidence>
<proteinExistence type="inferred from homology"/>